<keyword evidence="2" id="KW-0378">Hydrolase</keyword>
<dbReference type="PANTHER" id="PTHR43433">
    <property type="entry name" value="HYDROLASE, ALPHA/BETA FOLD FAMILY PROTEIN"/>
    <property type="match status" value="1"/>
</dbReference>
<dbReference type="InterPro" id="IPR000073">
    <property type="entry name" value="AB_hydrolase_1"/>
</dbReference>
<proteinExistence type="predicted"/>
<dbReference type="RefSeq" id="WP_254570550.1">
    <property type="nucleotide sequence ID" value="NZ_CP098502.1"/>
</dbReference>
<evidence type="ECO:0000259" key="1">
    <source>
        <dbReference type="Pfam" id="PF00561"/>
    </source>
</evidence>
<name>A0ABY5DQD0_9ACTN</name>
<dbReference type="Pfam" id="PF00561">
    <property type="entry name" value="Abhydrolase_1"/>
    <property type="match status" value="1"/>
</dbReference>
<keyword evidence="3" id="KW-1185">Reference proteome</keyword>
<dbReference type="InterPro" id="IPR029058">
    <property type="entry name" value="AB_hydrolase_fold"/>
</dbReference>
<evidence type="ECO:0000313" key="2">
    <source>
        <dbReference type="EMBL" id="UTI63829.1"/>
    </source>
</evidence>
<dbReference type="Gene3D" id="3.40.50.1820">
    <property type="entry name" value="alpha/beta hydrolase"/>
    <property type="match status" value="1"/>
</dbReference>
<feature type="domain" description="AB hydrolase-1" evidence="1">
    <location>
        <begin position="32"/>
        <end position="279"/>
    </location>
</feature>
<dbReference type="PANTHER" id="PTHR43433:SF5">
    <property type="entry name" value="AB HYDROLASE-1 DOMAIN-CONTAINING PROTEIN"/>
    <property type="match status" value="1"/>
</dbReference>
<gene>
    <name evidence="2" type="ORF">NBH00_21100</name>
</gene>
<reference evidence="2 3" key="1">
    <citation type="submission" date="2022-06" db="EMBL/GenBank/DDBJ databases">
        <title>Paraconexibacter antarcticus.</title>
        <authorList>
            <person name="Kim C.S."/>
        </authorList>
    </citation>
    <scope>NUCLEOTIDE SEQUENCE [LARGE SCALE GENOMIC DNA]</scope>
    <source>
        <strain evidence="2 3">02-257</strain>
    </source>
</reference>
<dbReference type="InterPro" id="IPR050471">
    <property type="entry name" value="AB_hydrolase"/>
</dbReference>
<dbReference type="EMBL" id="CP098502">
    <property type="protein sequence ID" value="UTI63829.1"/>
    <property type="molecule type" value="Genomic_DNA"/>
</dbReference>
<dbReference type="Proteomes" id="UP001056035">
    <property type="component" value="Chromosome"/>
</dbReference>
<evidence type="ECO:0000313" key="3">
    <source>
        <dbReference type="Proteomes" id="UP001056035"/>
    </source>
</evidence>
<dbReference type="SUPFAM" id="SSF53474">
    <property type="entry name" value="alpha/beta-Hydrolases"/>
    <property type="match status" value="1"/>
</dbReference>
<dbReference type="GO" id="GO:0016787">
    <property type="term" value="F:hydrolase activity"/>
    <property type="evidence" value="ECO:0007669"/>
    <property type="project" value="UniProtKB-KW"/>
</dbReference>
<accession>A0ABY5DQD0</accession>
<organism evidence="2 3">
    <name type="scientific">Paraconexibacter antarcticus</name>
    <dbReference type="NCBI Taxonomy" id="2949664"/>
    <lineage>
        <taxon>Bacteria</taxon>
        <taxon>Bacillati</taxon>
        <taxon>Actinomycetota</taxon>
        <taxon>Thermoleophilia</taxon>
        <taxon>Solirubrobacterales</taxon>
        <taxon>Paraconexibacteraceae</taxon>
        <taxon>Paraconexibacter</taxon>
    </lineage>
</organism>
<protein>
    <submittedName>
        <fullName evidence="2">Alpha/beta fold hydrolase</fullName>
    </submittedName>
</protein>
<sequence length="308" mass="33060">MRAARAGSAERVCDVGRGIRLAYEDLGEPDAPLVLLVMGLGLDLCWWRDDFCADLVARGFRVVRFDNRDVGRSTHLSGPGVSALGFLRRRAAPTYTLGDMADDAAGLVAALDPAGAHVVGVSLGSFVAQEIAIRHPDLTRSLVSIMGRPGDGRTGKVSRRMIPEFLRRGPSDPAGAVEHLVRSFHRIGSRGRTEEDDEDVRVVMRRSMAREEGDGTGSGRQLAAILAERDRTADLGRLTMPALVVHGLHDRVVLPSGGRATAAAIGGAELLELPDMGHDLARWTWPAVLDGIERTARRAARGVSRACP</sequence>